<protein>
    <submittedName>
        <fullName evidence="1">Uncharacterized protein</fullName>
    </submittedName>
</protein>
<name>A0A2G9TA77_TELCI</name>
<proteinExistence type="predicted"/>
<evidence type="ECO:0000313" key="2">
    <source>
        <dbReference type="Proteomes" id="UP000230423"/>
    </source>
</evidence>
<organism evidence="1 2">
    <name type="scientific">Teladorsagia circumcincta</name>
    <name type="common">Brown stomach worm</name>
    <name type="synonym">Ostertagia circumcincta</name>
    <dbReference type="NCBI Taxonomy" id="45464"/>
    <lineage>
        <taxon>Eukaryota</taxon>
        <taxon>Metazoa</taxon>
        <taxon>Ecdysozoa</taxon>
        <taxon>Nematoda</taxon>
        <taxon>Chromadorea</taxon>
        <taxon>Rhabditida</taxon>
        <taxon>Rhabditina</taxon>
        <taxon>Rhabditomorpha</taxon>
        <taxon>Strongyloidea</taxon>
        <taxon>Trichostrongylidae</taxon>
        <taxon>Teladorsagia</taxon>
    </lineage>
</organism>
<dbReference type="AlphaFoldDB" id="A0A2G9TA77"/>
<accession>A0A2G9TA77</accession>
<evidence type="ECO:0000313" key="1">
    <source>
        <dbReference type="EMBL" id="PIO54869.1"/>
    </source>
</evidence>
<dbReference type="OrthoDB" id="10538718at2759"/>
<sequence length="111" mass="12759">MEEMPGIPSIMLCTADIIAEIFGTKIDPNITAQLCECAISAPKNVHIQHLHDDALNRHHVEIPEDERYYRSVDEAIYPEEQSEHLFTMEYINSLTPTRMPPLVSVRRRVQS</sequence>
<reference evidence="1 2" key="1">
    <citation type="submission" date="2015-09" db="EMBL/GenBank/DDBJ databases">
        <title>Draft genome of the parasitic nematode Teladorsagia circumcincta isolate WARC Sus (inbred).</title>
        <authorList>
            <person name="Mitreva M."/>
        </authorList>
    </citation>
    <scope>NUCLEOTIDE SEQUENCE [LARGE SCALE GENOMIC DNA]</scope>
    <source>
        <strain evidence="1 2">S</strain>
    </source>
</reference>
<dbReference type="EMBL" id="KZ391593">
    <property type="protein sequence ID" value="PIO54869.1"/>
    <property type="molecule type" value="Genomic_DNA"/>
</dbReference>
<gene>
    <name evidence="1" type="ORF">TELCIR_23755</name>
</gene>
<keyword evidence="2" id="KW-1185">Reference proteome</keyword>
<dbReference type="Proteomes" id="UP000230423">
    <property type="component" value="Unassembled WGS sequence"/>
</dbReference>